<keyword evidence="10" id="KW-0648">Protein biosynthesis</keyword>
<dbReference type="FunFam" id="1.10.10.2320:FF:000001">
    <property type="entry name" value="phenylalanine--tRNA ligase alpha subunit"/>
    <property type="match status" value="1"/>
</dbReference>
<dbReference type="GO" id="GO:0046872">
    <property type="term" value="F:metal ion binding"/>
    <property type="evidence" value="ECO:0007669"/>
    <property type="project" value="UniProtKB-KW"/>
</dbReference>
<dbReference type="InterPro" id="IPR045864">
    <property type="entry name" value="aa-tRNA-synth_II/BPL/LPL"/>
</dbReference>
<evidence type="ECO:0000256" key="1">
    <source>
        <dbReference type="ARBA" id="ARBA00004496"/>
    </source>
</evidence>
<dbReference type="InterPro" id="IPR002319">
    <property type="entry name" value="Phenylalanyl-tRNA_Synthase"/>
</dbReference>
<evidence type="ECO:0000256" key="11">
    <source>
        <dbReference type="ARBA" id="ARBA00023146"/>
    </source>
</evidence>
<evidence type="ECO:0000256" key="10">
    <source>
        <dbReference type="ARBA" id="ARBA00022917"/>
    </source>
</evidence>
<dbReference type="NCBIfam" id="NF003210">
    <property type="entry name" value="PRK04172.1"/>
    <property type="match status" value="1"/>
</dbReference>
<keyword evidence="6" id="KW-0479">Metal-binding</keyword>
<keyword evidence="5" id="KW-0436">Ligase</keyword>
<dbReference type="PANTHER" id="PTHR11538:SF40">
    <property type="entry name" value="PHENYLALANINE--TRNA LIGASE ALPHA SUBUNIT"/>
    <property type="match status" value="1"/>
</dbReference>
<dbReference type="Pfam" id="PF01409">
    <property type="entry name" value="tRNA-synt_2d"/>
    <property type="match status" value="2"/>
</dbReference>
<dbReference type="Proteomes" id="UP000717328">
    <property type="component" value="Unassembled WGS sequence"/>
</dbReference>
<comment type="subcellular location">
    <subcellularLocation>
        <location evidence="1">Cytoplasm</location>
    </subcellularLocation>
</comment>
<comment type="caution">
    <text evidence="14">The sequence shown here is derived from an EMBL/GenBank/DDBJ whole genome shotgun (WGS) entry which is preliminary data.</text>
</comment>
<dbReference type="CDD" id="cd00496">
    <property type="entry name" value="PheRS_alpha_core"/>
    <property type="match status" value="1"/>
</dbReference>
<dbReference type="GO" id="GO:0006432">
    <property type="term" value="P:phenylalanyl-tRNA aminoacylation"/>
    <property type="evidence" value="ECO:0007669"/>
    <property type="project" value="TreeGrafter"/>
</dbReference>
<proteinExistence type="inferred from homology"/>
<dbReference type="GO" id="GO:0005829">
    <property type="term" value="C:cytosol"/>
    <property type="evidence" value="ECO:0007669"/>
    <property type="project" value="TreeGrafter"/>
</dbReference>
<feature type="domain" description="Aminoacyl-transfer RNA synthetases class-II family profile" evidence="13">
    <location>
        <begin position="397"/>
        <end position="541"/>
    </location>
</feature>
<dbReference type="GO" id="GO:0000049">
    <property type="term" value="F:tRNA binding"/>
    <property type="evidence" value="ECO:0007669"/>
    <property type="project" value="InterPro"/>
</dbReference>
<dbReference type="Gene3D" id="1.10.10.2330">
    <property type="match status" value="1"/>
</dbReference>
<keyword evidence="8" id="KW-0067">ATP-binding</keyword>
<evidence type="ECO:0000256" key="9">
    <source>
        <dbReference type="ARBA" id="ARBA00022842"/>
    </source>
</evidence>
<keyword evidence="11" id="KW-0030">Aminoacyl-tRNA synthetase</keyword>
<evidence type="ECO:0000256" key="3">
    <source>
        <dbReference type="ARBA" id="ARBA00012814"/>
    </source>
</evidence>
<dbReference type="InterPro" id="IPR006195">
    <property type="entry name" value="aa-tRNA-synth_II"/>
</dbReference>
<dbReference type="SUPFAM" id="SSF55681">
    <property type="entry name" value="Class II aaRS and biotin synthetases"/>
    <property type="match status" value="1"/>
</dbReference>
<organism evidence="14 15">
    <name type="scientific">Sphagnurus paluster</name>
    <dbReference type="NCBI Taxonomy" id="117069"/>
    <lineage>
        <taxon>Eukaryota</taxon>
        <taxon>Fungi</taxon>
        <taxon>Dikarya</taxon>
        <taxon>Basidiomycota</taxon>
        <taxon>Agaricomycotina</taxon>
        <taxon>Agaricomycetes</taxon>
        <taxon>Agaricomycetidae</taxon>
        <taxon>Agaricales</taxon>
        <taxon>Tricholomatineae</taxon>
        <taxon>Lyophyllaceae</taxon>
        <taxon>Sphagnurus</taxon>
    </lineage>
</organism>
<evidence type="ECO:0000256" key="5">
    <source>
        <dbReference type="ARBA" id="ARBA00022598"/>
    </source>
</evidence>
<dbReference type="FunFam" id="1.10.10.2330:FF:000002">
    <property type="entry name" value="Phenylalanyl-tRNA synthetase alpha chain"/>
    <property type="match status" value="1"/>
</dbReference>
<evidence type="ECO:0000313" key="14">
    <source>
        <dbReference type="EMBL" id="KAG5650762.1"/>
    </source>
</evidence>
<dbReference type="OrthoDB" id="238316at2759"/>
<dbReference type="GO" id="GO:0009328">
    <property type="term" value="C:phenylalanine-tRNA ligase complex"/>
    <property type="evidence" value="ECO:0007669"/>
    <property type="project" value="TreeGrafter"/>
</dbReference>
<comment type="similarity">
    <text evidence="2">Belongs to the class-II aminoacyl-tRNA synthetase family. Phe-tRNA synthetase alpha subunit type 2 subfamily.</text>
</comment>
<keyword evidence="7" id="KW-0547">Nucleotide-binding</keyword>
<dbReference type="EMBL" id="JABCKI010000371">
    <property type="protein sequence ID" value="KAG5650762.1"/>
    <property type="molecule type" value="Genomic_DNA"/>
</dbReference>
<gene>
    <name evidence="14" type="ORF">H0H81_011153</name>
</gene>
<dbReference type="AlphaFoldDB" id="A0A9P7GHL1"/>
<dbReference type="PANTHER" id="PTHR11538">
    <property type="entry name" value="PHENYLALANYL-TRNA SYNTHETASE"/>
    <property type="match status" value="1"/>
</dbReference>
<dbReference type="GO" id="GO:0005524">
    <property type="term" value="F:ATP binding"/>
    <property type="evidence" value="ECO:0007669"/>
    <property type="project" value="UniProtKB-KW"/>
</dbReference>
<evidence type="ECO:0000256" key="7">
    <source>
        <dbReference type="ARBA" id="ARBA00022741"/>
    </source>
</evidence>
<sequence length="545" mass="60820">MAESLQQLILDTLDEKSNIEDTRALTIPGQSQPATSHEDQITILGALNSLLSREMILYETHEVSSHALTVEGSQIVNEGSHEARVWAALPAKGEGSPLTPVQLKKQVGDETAKVGQGRAFKNGWIGKEGDGFIKLVSSVQDITQLDLKEIESTGTLKAGEKTLADLRKRKLIIQRKGQWFTVHKGSEFSTSTAKPETDLTADMLTSGTWKTSKFKKYNFDAEGAPTEGGALHPLLKVREEIRNIFLEMGFAEMPTSSFVESGFWCFDALFVPQQHPARDLQDTFYLSGDHNQHFESISHTDPKESLPPEPEYYKRVSTVHEHGGYGSTGYRAPWSRAESSKLLLRTHTTASSAHMLYKLAAKCRGEQVEGDAAEFAHGVSTTDGGEKRDAQDDGFRPAKLFSIDRVFRNETMDATHLAEFHQVEGVVANRDLTLADLIGFMRVFFNKMGIEKVRFKPAYNPYTEPSLEIFAFHPMLDRWVEVGNSGMFRPEMLEPMGFPKDVRVHGWGLSLERPTMIRYGINNIRTLVGHKVSIEGIENSPAVMF</sequence>
<evidence type="ECO:0000256" key="8">
    <source>
        <dbReference type="ARBA" id="ARBA00022840"/>
    </source>
</evidence>
<evidence type="ECO:0000256" key="2">
    <source>
        <dbReference type="ARBA" id="ARBA00006703"/>
    </source>
</evidence>
<reference evidence="14" key="2">
    <citation type="submission" date="2021-10" db="EMBL/GenBank/DDBJ databases">
        <title>Phylogenomics reveals ancestral predisposition of the termite-cultivated fungus Termitomyces towards a domesticated lifestyle.</title>
        <authorList>
            <person name="Auxier B."/>
            <person name="Grum-Grzhimaylo A."/>
            <person name="Cardenas M.E."/>
            <person name="Lodge J.D."/>
            <person name="Laessoe T."/>
            <person name="Pedersen O."/>
            <person name="Smith M.E."/>
            <person name="Kuyper T.W."/>
            <person name="Franco-Molano E.A."/>
            <person name="Baroni T.J."/>
            <person name="Aanen D.K."/>
        </authorList>
    </citation>
    <scope>NUCLEOTIDE SEQUENCE</scope>
    <source>
        <strain evidence="14">D49</strain>
    </source>
</reference>
<dbReference type="Gene3D" id="1.10.10.2320">
    <property type="match status" value="1"/>
</dbReference>
<evidence type="ECO:0000313" key="15">
    <source>
        <dbReference type="Proteomes" id="UP000717328"/>
    </source>
</evidence>
<evidence type="ECO:0000259" key="13">
    <source>
        <dbReference type="PROSITE" id="PS50862"/>
    </source>
</evidence>
<keyword evidence="15" id="KW-1185">Reference proteome</keyword>
<dbReference type="InterPro" id="IPR040725">
    <property type="entry name" value="PheRS_DBD3"/>
</dbReference>
<name>A0A9P7GHL1_9AGAR</name>
<evidence type="ECO:0000256" key="4">
    <source>
        <dbReference type="ARBA" id="ARBA00022490"/>
    </source>
</evidence>
<evidence type="ECO:0000256" key="6">
    <source>
        <dbReference type="ARBA" id="ARBA00022723"/>
    </source>
</evidence>
<dbReference type="EC" id="6.1.1.20" evidence="3"/>
<reference evidence="14" key="1">
    <citation type="submission" date="2021-02" db="EMBL/GenBank/DDBJ databases">
        <authorList>
            <person name="Nieuwenhuis M."/>
            <person name="Van De Peppel L.J.J."/>
        </authorList>
    </citation>
    <scope>NUCLEOTIDE SEQUENCE</scope>
    <source>
        <strain evidence="14">D49</strain>
    </source>
</reference>
<dbReference type="Gene3D" id="3.30.1370.240">
    <property type="match status" value="1"/>
</dbReference>
<keyword evidence="9" id="KW-0460">Magnesium</keyword>
<protein>
    <recommendedName>
        <fullName evidence="3">phenylalanine--tRNA ligase</fullName>
        <ecNumber evidence="3">6.1.1.20</ecNumber>
    </recommendedName>
    <alternativeName>
        <fullName evidence="12">Phenylalanyl-tRNA synthetase alpha subunit</fullName>
    </alternativeName>
</protein>
<evidence type="ECO:0000256" key="12">
    <source>
        <dbReference type="ARBA" id="ARBA00030612"/>
    </source>
</evidence>
<accession>A0A9P7GHL1</accession>
<dbReference type="GO" id="GO:0004826">
    <property type="term" value="F:phenylalanine-tRNA ligase activity"/>
    <property type="evidence" value="ECO:0007669"/>
    <property type="project" value="UniProtKB-EC"/>
</dbReference>
<dbReference type="PROSITE" id="PS50862">
    <property type="entry name" value="AA_TRNA_LIGASE_II"/>
    <property type="match status" value="1"/>
</dbReference>
<dbReference type="Gene3D" id="3.30.930.10">
    <property type="entry name" value="Bira Bifunctional Protein, Domain 2"/>
    <property type="match status" value="1"/>
</dbReference>
<keyword evidence="4" id="KW-0963">Cytoplasm</keyword>
<dbReference type="Pfam" id="PF18553">
    <property type="entry name" value="PheRS_DBD3"/>
    <property type="match status" value="1"/>
</dbReference>